<feature type="compositionally biased region" description="Low complexity" evidence="1">
    <location>
        <begin position="152"/>
        <end position="163"/>
    </location>
</feature>
<feature type="chain" id="PRO_5044783875" evidence="2">
    <location>
        <begin position="24"/>
        <end position="322"/>
    </location>
</feature>
<dbReference type="AlphaFoldDB" id="A0ABD3APB5"/>
<evidence type="ECO:0000256" key="2">
    <source>
        <dbReference type="SAM" id="SignalP"/>
    </source>
</evidence>
<keyword evidence="4" id="KW-1185">Reference proteome</keyword>
<comment type="caution">
    <text evidence="3">The sequence shown here is derived from an EMBL/GenBank/DDBJ whole genome shotgun (WGS) entry which is preliminary data.</text>
</comment>
<sequence length="322" mass="36342">MIPSSKFPSLLSSTFLTFSLGLARYSSKDIEQTKSLDLGILLQFSSRITFGDNSIVESLRPVLPLFANCGIIAEEVLELFDNDALTTLARGSLICCLARKHLQPSLPINKAGKITNGYTIRVYFAIAGNDDEATIGSKKEIIAEKGNVVSTSEIEGSGSSQEDSGSRQEHVHKRVKLLGKVKKDEEEDDGILRIGKRILADAKVDLDYQEKLKLITDEELMKRCRLIHRDDYLKDFCPPDVEKMDTELWNKYHEGIKASDEDEPYEFVDTEWVTGYPCVTWTFNITFRARSVDNDCIKSFRAGVYERVQCREGLLCYPKEVC</sequence>
<proteinExistence type="predicted"/>
<evidence type="ECO:0000313" key="3">
    <source>
        <dbReference type="EMBL" id="KAL3533033.1"/>
    </source>
</evidence>
<evidence type="ECO:0000313" key="4">
    <source>
        <dbReference type="Proteomes" id="UP001630127"/>
    </source>
</evidence>
<organism evidence="3 4">
    <name type="scientific">Cinchona calisaya</name>
    <dbReference type="NCBI Taxonomy" id="153742"/>
    <lineage>
        <taxon>Eukaryota</taxon>
        <taxon>Viridiplantae</taxon>
        <taxon>Streptophyta</taxon>
        <taxon>Embryophyta</taxon>
        <taxon>Tracheophyta</taxon>
        <taxon>Spermatophyta</taxon>
        <taxon>Magnoliopsida</taxon>
        <taxon>eudicotyledons</taxon>
        <taxon>Gunneridae</taxon>
        <taxon>Pentapetalae</taxon>
        <taxon>asterids</taxon>
        <taxon>lamiids</taxon>
        <taxon>Gentianales</taxon>
        <taxon>Rubiaceae</taxon>
        <taxon>Cinchonoideae</taxon>
        <taxon>Cinchoneae</taxon>
        <taxon>Cinchona</taxon>
    </lineage>
</organism>
<feature type="signal peptide" evidence="2">
    <location>
        <begin position="1"/>
        <end position="23"/>
    </location>
</feature>
<feature type="region of interest" description="Disordered" evidence="1">
    <location>
        <begin position="152"/>
        <end position="171"/>
    </location>
</feature>
<dbReference type="Proteomes" id="UP001630127">
    <property type="component" value="Unassembled WGS sequence"/>
</dbReference>
<name>A0ABD3APB5_9GENT</name>
<dbReference type="EMBL" id="JBJUIK010000003">
    <property type="protein sequence ID" value="KAL3533033.1"/>
    <property type="molecule type" value="Genomic_DNA"/>
</dbReference>
<gene>
    <name evidence="3" type="ORF">ACH5RR_006554</name>
</gene>
<reference evidence="3 4" key="1">
    <citation type="submission" date="2024-11" db="EMBL/GenBank/DDBJ databases">
        <title>A near-complete genome assembly of Cinchona calisaya.</title>
        <authorList>
            <person name="Lian D.C."/>
            <person name="Zhao X.W."/>
            <person name="Wei L."/>
        </authorList>
    </citation>
    <scope>NUCLEOTIDE SEQUENCE [LARGE SCALE GENOMIC DNA]</scope>
    <source>
        <tissue evidence="3">Nenye</tissue>
    </source>
</reference>
<protein>
    <submittedName>
        <fullName evidence="3">Uncharacterized protein</fullName>
    </submittedName>
</protein>
<evidence type="ECO:0000256" key="1">
    <source>
        <dbReference type="SAM" id="MobiDB-lite"/>
    </source>
</evidence>
<accession>A0ABD3APB5</accession>
<keyword evidence="2" id="KW-0732">Signal</keyword>